<gene>
    <name evidence="2" type="ORF">llap_8496</name>
</gene>
<dbReference type="EMBL" id="KZ506148">
    <property type="protein sequence ID" value="PKU41195.1"/>
    <property type="molecule type" value="Genomic_DNA"/>
</dbReference>
<dbReference type="AlphaFoldDB" id="A0A2I0U584"/>
<dbReference type="OrthoDB" id="9393271at2759"/>
<name>A0A2I0U584_LIMLA</name>
<reference evidence="3" key="2">
    <citation type="submission" date="2017-12" db="EMBL/GenBank/DDBJ databases">
        <title>Genome sequence of the Bar-tailed Godwit (Limosa lapponica baueri).</title>
        <authorList>
            <person name="Lima N.C.B."/>
            <person name="Parody-Merino A.M."/>
            <person name="Battley P.F."/>
            <person name="Fidler A.E."/>
            <person name="Prosdocimi F."/>
        </authorList>
    </citation>
    <scope>NUCLEOTIDE SEQUENCE [LARGE SCALE GENOMIC DNA]</scope>
</reference>
<proteinExistence type="predicted"/>
<keyword evidence="3" id="KW-1185">Reference proteome</keyword>
<reference evidence="3" key="1">
    <citation type="submission" date="2017-11" db="EMBL/GenBank/DDBJ databases">
        <authorList>
            <person name="Lima N.C."/>
            <person name="Parody-Merino A.M."/>
            <person name="Battley P.F."/>
            <person name="Fidler A.E."/>
            <person name="Prosdocimi F."/>
        </authorList>
    </citation>
    <scope>NUCLEOTIDE SEQUENCE [LARGE SCALE GENOMIC DNA]</scope>
</reference>
<sequence length="272" mass="30478">MQYTFTCMVYEKGCHGLHKGKLPSGQSLMFPDLLGEEDIIRLACDKLRNDSARPEGRVASEAVGLRCTGYSAAHSKSYGDKPWAPEAIETGESWIKHVKGRPPEEQHEENAATPAHKSASSGAQLKCVYTNAHSMRNKQKELETCVRLQGYDLIGITGMWWDDSYDWSVGMEEYRLLRKDRQGRRGGSVALYVNEQLECMELHLGMDEEPMESVLVKIKGDVEAGDITVGVCYRPPDQDDAADEALYRQIGAASHSWILVLMGVFNYPNICW</sequence>
<evidence type="ECO:0008006" key="4">
    <source>
        <dbReference type="Google" id="ProtNLM"/>
    </source>
</evidence>
<dbReference type="GO" id="GO:0031012">
    <property type="term" value="C:extracellular matrix"/>
    <property type="evidence" value="ECO:0007669"/>
    <property type="project" value="TreeGrafter"/>
</dbReference>
<organism evidence="2 3">
    <name type="scientific">Limosa lapponica baueri</name>
    <dbReference type="NCBI Taxonomy" id="1758121"/>
    <lineage>
        <taxon>Eukaryota</taxon>
        <taxon>Metazoa</taxon>
        <taxon>Chordata</taxon>
        <taxon>Craniata</taxon>
        <taxon>Vertebrata</taxon>
        <taxon>Euteleostomi</taxon>
        <taxon>Archelosauria</taxon>
        <taxon>Archosauria</taxon>
        <taxon>Dinosauria</taxon>
        <taxon>Saurischia</taxon>
        <taxon>Theropoda</taxon>
        <taxon>Coelurosauria</taxon>
        <taxon>Aves</taxon>
        <taxon>Neognathae</taxon>
        <taxon>Neoaves</taxon>
        <taxon>Charadriiformes</taxon>
        <taxon>Scolopacidae</taxon>
        <taxon>Limosa</taxon>
    </lineage>
</organism>
<dbReference type="InterPro" id="IPR036691">
    <property type="entry name" value="Endo/exonu/phosph_ase_sf"/>
</dbReference>
<dbReference type="PANTHER" id="PTHR33395:SF22">
    <property type="entry name" value="REVERSE TRANSCRIPTASE DOMAIN-CONTAINING PROTEIN"/>
    <property type="match status" value="1"/>
</dbReference>
<dbReference type="SUPFAM" id="SSF56219">
    <property type="entry name" value="DNase I-like"/>
    <property type="match status" value="1"/>
</dbReference>
<dbReference type="GO" id="GO:0061343">
    <property type="term" value="P:cell adhesion involved in heart morphogenesis"/>
    <property type="evidence" value="ECO:0007669"/>
    <property type="project" value="TreeGrafter"/>
</dbReference>
<dbReference type="GO" id="GO:0007508">
    <property type="term" value="P:larval heart development"/>
    <property type="evidence" value="ECO:0007669"/>
    <property type="project" value="TreeGrafter"/>
</dbReference>
<evidence type="ECO:0000313" key="2">
    <source>
        <dbReference type="EMBL" id="PKU41195.1"/>
    </source>
</evidence>
<protein>
    <recommendedName>
        <fullName evidence="4">Mitochondrial fission process protein 1</fullName>
    </recommendedName>
</protein>
<evidence type="ECO:0000256" key="1">
    <source>
        <dbReference type="SAM" id="MobiDB-lite"/>
    </source>
</evidence>
<accession>A0A2I0U584</accession>
<dbReference type="PANTHER" id="PTHR33395">
    <property type="entry name" value="TRANSCRIPTASE, PUTATIVE-RELATED-RELATED"/>
    <property type="match status" value="1"/>
</dbReference>
<dbReference type="Proteomes" id="UP000233556">
    <property type="component" value="Unassembled WGS sequence"/>
</dbReference>
<feature type="region of interest" description="Disordered" evidence="1">
    <location>
        <begin position="99"/>
        <end position="118"/>
    </location>
</feature>
<feature type="compositionally biased region" description="Basic and acidic residues" evidence="1">
    <location>
        <begin position="101"/>
        <end position="110"/>
    </location>
</feature>
<dbReference type="Gene3D" id="3.60.10.10">
    <property type="entry name" value="Endonuclease/exonuclease/phosphatase"/>
    <property type="match status" value="1"/>
</dbReference>
<evidence type="ECO:0000313" key="3">
    <source>
        <dbReference type="Proteomes" id="UP000233556"/>
    </source>
</evidence>